<dbReference type="EC" id="4.2.3.153" evidence="2"/>
<evidence type="ECO:0000313" key="11">
    <source>
        <dbReference type="Proteomes" id="UP000279336"/>
    </source>
</evidence>
<evidence type="ECO:0000313" key="9">
    <source>
        <dbReference type="EMBL" id="SYZ33516.1"/>
    </source>
</evidence>
<evidence type="ECO:0000256" key="2">
    <source>
        <dbReference type="ARBA" id="ARBA00012553"/>
    </source>
</evidence>
<name>A0A383S8C6_9ACTN</name>
<evidence type="ECO:0000256" key="6">
    <source>
        <dbReference type="ARBA" id="ARBA00047628"/>
    </source>
</evidence>
<evidence type="ECO:0000256" key="7">
    <source>
        <dbReference type="PIRSR" id="PIRSR015957-1"/>
    </source>
</evidence>
<keyword evidence="10" id="KW-1185">Reference proteome</keyword>
<feature type="active site" description="Schiff-base intermediate with substrate" evidence="7">
    <location>
        <position position="27"/>
    </location>
</feature>
<dbReference type="InterPro" id="IPR007565">
    <property type="entry name" value="4HFCP_synth"/>
</dbReference>
<dbReference type="OrthoDB" id="2111523at2"/>
<accession>A0A383S8C6</accession>
<evidence type="ECO:0000256" key="4">
    <source>
        <dbReference type="ARBA" id="ARBA00023270"/>
    </source>
</evidence>
<dbReference type="InterPro" id="IPR011060">
    <property type="entry name" value="RibuloseP-bd_barrel"/>
</dbReference>
<dbReference type="EMBL" id="UNQJ01000009">
    <property type="protein sequence ID" value="SYZ33516.1"/>
    <property type="molecule type" value="Genomic_DNA"/>
</dbReference>
<dbReference type="EMBL" id="RCIW01000010">
    <property type="protein sequence ID" value="RLP09618.1"/>
    <property type="molecule type" value="Genomic_DNA"/>
</dbReference>
<evidence type="ECO:0000256" key="3">
    <source>
        <dbReference type="ARBA" id="ARBA00023239"/>
    </source>
</evidence>
<dbReference type="RefSeq" id="WP_119161863.1">
    <property type="nucleotide sequence ID" value="NZ_LR134442.1"/>
</dbReference>
<gene>
    <name evidence="8" type="ORF">D7U36_07415</name>
    <name evidence="9" type="ORF">PROPAUS_1435</name>
</gene>
<proteinExistence type="predicted"/>
<keyword evidence="4" id="KW-0704">Schiff base</keyword>
<dbReference type="SUPFAM" id="SSF51366">
    <property type="entry name" value="Ribulose-phoshate binding barrel"/>
    <property type="match status" value="1"/>
</dbReference>
<reference evidence="8 11" key="3">
    <citation type="submission" date="2018-10" db="EMBL/GenBank/DDBJ databases">
        <title>Propionibacterium australiense Genome Sequencing and Assembly.</title>
        <authorList>
            <person name="Bernier A.-M."/>
            <person name="Bernard K."/>
        </authorList>
    </citation>
    <scope>NUCLEOTIDE SEQUENCE [LARGE SCALE GENOMIC DNA]</scope>
    <source>
        <strain evidence="8 11">NML98A078</strain>
    </source>
</reference>
<comment type="function">
    <text evidence="1">Catalyzes the formation of 4-(hydroxymethyl)-2-furancarboxaldehyde phosphate (4-HFC-P) from two molecules of glyceraldehyde-3-P (GA-3-P).</text>
</comment>
<dbReference type="Proteomes" id="UP000263928">
    <property type="component" value="Unassembled WGS sequence"/>
</dbReference>
<feature type="active site" description="Proton acceptor" evidence="7">
    <location>
        <position position="86"/>
    </location>
</feature>
<reference evidence="10" key="2">
    <citation type="submission" date="2018-08" db="EMBL/GenBank/DDBJ databases">
        <authorList>
            <person name="Hornung B."/>
        </authorList>
    </citation>
    <scope>NUCLEOTIDE SEQUENCE [LARGE SCALE GENOMIC DNA]</scope>
</reference>
<dbReference type="GO" id="GO:0016829">
    <property type="term" value="F:lyase activity"/>
    <property type="evidence" value="ECO:0007669"/>
    <property type="project" value="UniProtKB-KW"/>
</dbReference>
<reference evidence="9" key="1">
    <citation type="submission" date="2018-08" db="EMBL/GenBank/DDBJ databases">
        <authorList>
            <person name="Ferrada E.E."/>
            <person name="Latorre B.A."/>
        </authorList>
    </citation>
    <scope>NUCLEOTIDE SEQUENCE [LARGE SCALE GENOMIC DNA]</scope>
    <source>
        <strain evidence="9">Propionibacterium_australiense1</strain>
    </source>
</reference>
<keyword evidence="3 8" id="KW-0456">Lyase</keyword>
<dbReference type="Proteomes" id="UP000279336">
    <property type="component" value="Unassembled WGS sequence"/>
</dbReference>
<dbReference type="NCBIfam" id="NF002575">
    <property type="entry name" value="PRK02227.1-3"/>
    <property type="match status" value="1"/>
</dbReference>
<dbReference type="PIRSF" id="PIRSF015957">
    <property type="entry name" value="UCP015957"/>
    <property type="match status" value="1"/>
</dbReference>
<dbReference type="Pfam" id="PF04476">
    <property type="entry name" value="4HFCP_synth"/>
    <property type="match status" value="1"/>
</dbReference>
<comment type="catalytic activity">
    <reaction evidence="6">
        <text>2 D-glyceraldehyde 3-phosphate = 4-(hydroxymethyl)-2-furancarboxaldehyde phosphate + phosphate + 2 H2O</text>
        <dbReference type="Rhea" id="RHEA:43536"/>
        <dbReference type="ChEBI" id="CHEBI:15377"/>
        <dbReference type="ChEBI" id="CHEBI:43474"/>
        <dbReference type="ChEBI" id="CHEBI:59776"/>
        <dbReference type="ChEBI" id="CHEBI:83407"/>
        <dbReference type="EC" id="4.2.3.153"/>
    </reaction>
</comment>
<protein>
    <recommendedName>
        <fullName evidence="2">(5-formylfuran-3-yl)methyl phosphate synthase</fullName>
        <ecNumber evidence="2">4.2.3.153</ecNumber>
    </recommendedName>
    <alternativeName>
        <fullName evidence="5">4-(hydroxymethyl)-2-furancarboxaldehyde-phosphate synthase</fullName>
    </alternativeName>
</protein>
<evidence type="ECO:0000313" key="8">
    <source>
        <dbReference type="EMBL" id="RLP09618.1"/>
    </source>
</evidence>
<evidence type="ECO:0000256" key="5">
    <source>
        <dbReference type="ARBA" id="ARBA00032523"/>
    </source>
</evidence>
<sequence>MRVLISPISADEAVIAYECGTDIIDIKNTSEGSLGASFPWVIREVIERVGDPEVTFSATLGDLPFKPGTAALAARGAVTSGVTYIKAGLHGPSTVNEGVQLMKAVDRAAKEVNKDVLVVTAGYADYRRFGGLNPLQLVEISIEADTDLVMMDTLFKDGKTLFDSCDLAELREFVSAAHENNLEVALAGSIRLQHLDQLASIGTDIVGVRGAVCGGLDRKTTIDRKKAREFMIVASAC</sequence>
<evidence type="ECO:0000256" key="1">
    <source>
        <dbReference type="ARBA" id="ARBA00003810"/>
    </source>
</evidence>
<organism evidence="9 10">
    <name type="scientific">Propionibacterium australiense</name>
    <dbReference type="NCBI Taxonomy" id="119981"/>
    <lineage>
        <taxon>Bacteria</taxon>
        <taxon>Bacillati</taxon>
        <taxon>Actinomycetota</taxon>
        <taxon>Actinomycetes</taxon>
        <taxon>Propionibacteriales</taxon>
        <taxon>Propionibacteriaceae</taxon>
        <taxon>Propionibacterium</taxon>
    </lineage>
</organism>
<evidence type="ECO:0000313" key="10">
    <source>
        <dbReference type="Proteomes" id="UP000263928"/>
    </source>
</evidence>
<dbReference type="AlphaFoldDB" id="A0A383S8C6"/>